<reference evidence="2 3" key="1">
    <citation type="submission" date="2019-09" db="EMBL/GenBank/DDBJ databases">
        <title>Mumia zhuanghuii sp. nov. isolated from the intestinal contents of plateau pika (Ochotona curzoniae) in the Qinghai-Tibet plateau of China.</title>
        <authorList>
            <person name="Tian Z."/>
        </authorList>
    </citation>
    <scope>NUCLEOTIDE SEQUENCE [LARGE SCALE GENOMIC DNA]</scope>
    <source>
        <strain evidence="3">350</strain>
    </source>
</reference>
<dbReference type="SUPFAM" id="SSF54427">
    <property type="entry name" value="NTF2-like"/>
    <property type="match status" value="1"/>
</dbReference>
<dbReference type="CDD" id="cd00531">
    <property type="entry name" value="NTF2_like"/>
    <property type="match status" value="1"/>
</dbReference>
<organism evidence="2 3">
    <name type="scientific">Mumia zhuanghuii</name>
    <dbReference type="NCBI Taxonomy" id="2585211"/>
    <lineage>
        <taxon>Bacteria</taxon>
        <taxon>Bacillati</taxon>
        <taxon>Actinomycetota</taxon>
        <taxon>Actinomycetes</taxon>
        <taxon>Propionibacteriales</taxon>
        <taxon>Nocardioidaceae</taxon>
        <taxon>Mumia</taxon>
    </lineage>
</organism>
<dbReference type="OrthoDB" id="4941530at2"/>
<dbReference type="InterPro" id="IPR032710">
    <property type="entry name" value="NTF2-like_dom_sf"/>
</dbReference>
<dbReference type="Gene3D" id="3.10.450.50">
    <property type="match status" value="1"/>
</dbReference>
<dbReference type="AlphaFoldDB" id="A0A5Q6RYM6"/>
<comment type="caution">
    <text evidence="2">The sequence shown here is derived from an EMBL/GenBank/DDBJ whole genome shotgun (WGS) entry which is preliminary data.</text>
</comment>
<dbReference type="EMBL" id="VDFQ02000003">
    <property type="protein sequence ID" value="KAA1423034.1"/>
    <property type="molecule type" value="Genomic_DNA"/>
</dbReference>
<feature type="domain" description="SnoaL-like" evidence="1">
    <location>
        <begin position="3"/>
        <end position="127"/>
    </location>
</feature>
<evidence type="ECO:0000259" key="1">
    <source>
        <dbReference type="Pfam" id="PF13577"/>
    </source>
</evidence>
<proteinExistence type="predicted"/>
<protein>
    <submittedName>
        <fullName evidence="2">Nuclear transport factor 2 family protein</fullName>
    </submittedName>
</protein>
<gene>
    <name evidence="2" type="ORF">FE697_012940</name>
</gene>
<dbReference type="InterPro" id="IPR037401">
    <property type="entry name" value="SnoaL-like"/>
</dbReference>
<dbReference type="Proteomes" id="UP000307768">
    <property type="component" value="Unassembled WGS sequence"/>
</dbReference>
<sequence length="161" mass="18314">MACDEVLIQQNVNLYALAVDGRRWDLFDQVFAEDVRADYGRGGYWSDRATLVADFARLHERYDHTQHLVTGHVVRVDGDRDRAVAFSRVSWRLATTTEGGYAGREGDAWYDDVLRRTGEGWRIADRRCRITWSRAIAPRGAGGPAAPRDAQLHAVEPRLWT</sequence>
<accession>A0A5Q6RYM6</accession>
<evidence type="ECO:0000313" key="2">
    <source>
        <dbReference type="EMBL" id="KAA1423034.1"/>
    </source>
</evidence>
<dbReference type="RefSeq" id="WP_149769985.1">
    <property type="nucleotide sequence ID" value="NZ_VDFQ02000003.1"/>
</dbReference>
<dbReference type="Pfam" id="PF13577">
    <property type="entry name" value="SnoaL_4"/>
    <property type="match status" value="1"/>
</dbReference>
<name>A0A5Q6RYM6_9ACTN</name>
<evidence type="ECO:0000313" key="3">
    <source>
        <dbReference type="Proteomes" id="UP000307768"/>
    </source>
</evidence>